<organism evidence="1 2">
    <name type="scientific">Nocardia seriolae</name>
    <dbReference type="NCBI Taxonomy" id="37332"/>
    <lineage>
        <taxon>Bacteria</taxon>
        <taxon>Bacillati</taxon>
        <taxon>Actinomycetota</taxon>
        <taxon>Actinomycetes</taxon>
        <taxon>Mycobacteriales</taxon>
        <taxon>Nocardiaceae</taxon>
        <taxon>Nocardia</taxon>
    </lineage>
</organism>
<keyword evidence="2" id="KW-1185">Reference proteome</keyword>
<reference evidence="2" key="1">
    <citation type="submission" date="2015-07" db="EMBL/GenBank/DDBJ databases">
        <title>Nocardia seriolae U-1 whole genome shotgun sequence.</title>
        <authorList>
            <person name="Imajoh M."/>
            <person name="Fukumoto Y."/>
            <person name="Sukeda M."/>
            <person name="Yamane J."/>
            <person name="Yamasaki K."/>
            <person name="Shimizu M."/>
            <person name="Ohnishi K."/>
            <person name="Oshima S."/>
        </authorList>
    </citation>
    <scope>NUCLEOTIDE SEQUENCE [LARGE SCALE GENOMIC DNA]</scope>
    <source>
        <strain evidence="2">U-1</strain>
    </source>
</reference>
<name>A0ABC9Z7D9_9NOCA</name>
<dbReference type="AlphaFoldDB" id="A0ABC9Z7D9"/>
<dbReference type="Proteomes" id="UP000037179">
    <property type="component" value="Unassembled WGS sequence"/>
</dbReference>
<protein>
    <submittedName>
        <fullName evidence="1">Uncharacterized protein</fullName>
    </submittedName>
</protein>
<accession>A0ABC9Z7D9</accession>
<reference evidence="1 2" key="2">
    <citation type="journal article" date="2016" name="Genome Announc.">
        <title>Draft Genome Sequence of Erythromycin- and Oxytetracycline-Sensitive Nocardia seriolae Strain U-1 (NBRC 110359).</title>
        <authorList>
            <person name="Imajoh M."/>
            <person name="Sukeda M."/>
            <person name="Shimizu M."/>
            <person name="Yamane J."/>
            <person name="Ohnishi K."/>
            <person name="Oshima S."/>
        </authorList>
    </citation>
    <scope>NUCLEOTIDE SEQUENCE [LARGE SCALE GENOMIC DNA]</scope>
    <source>
        <strain evidence="1 2">U-1</strain>
    </source>
</reference>
<evidence type="ECO:0000313" key="2">
    <source>
        <dbReference type="Proteomes" id="UP000037179"/>
    </source>
</evidence>
<dbReference type="EMBL" id="BBYQ01000253">
    <property type="protein sequence ID" value="GAP33371.1"/>
    <property type="molecule type" value="Genomic_DNA"/>
</dbReference>
<feature type="non-terminal residue" evidence="1">
    <location>
        <position position="42"/>
    </location>
</feature>
<gene>
    <name evidence="1" type="ORF">NSK11_contig00253-0003</name>
</gene>
<evidence type="ECO:0000313" key="1">
    <source>
        <dbReference type="EMBL" id="GAP33371.1"/>
    </source>
</evidence>
<comment type="caution">
    <text evidence="1">The sequence shown here is derived from an EMBL/GenBank/DDBJ whole genome shotgun (WGS) entry which is preliminary data.</text>
</comment>
<sequence length="42" mass="4560">MPSVPNTSSESNGLTLTICANSLELDRRLVQAPEFSDPIPRC</sequence>
<proteinExistence type="predicted"/>